<dbReference type="InterPro" id="IPR013766">
    <property type="entry name" value="Thioredoxin_domain"/>
</dbReference>
<dbReference type="RefSeq" id="WP_353565737.1">
    <property type="nucleotide sequence ID" value="NZ_BAABRI010000004.1"/>
</dbReference>
<dbReference type="Gene3D" id="3.40.30.10">
    <property type="entry name" value="Glutaredoxin"/>
    <property type="match status" value="1"/>
</dbReference>
<organism evidence="3 4">
    <name type="scientific">Haloferula sargassicola</name>
    <dbReference type="NCBI Taxonomy" id="490096"/>
    <lineage>
        <taxon>Bacteria</taxon>
        <taxon>Pseudomonadati</taxon>
        <taxon>Verrucomicrobiota</taxon>
        <taxon>Verrucomicrobiia</taxon>
        <taxon>Verrucomicrobiales</taxon>
        <taxon>Verrucomicrobiaceae</taxon>
        <taxon>Haloferula</taxon>
    </lineage>
</organism>
<dbReference type="EMBL" id="BAABRI010000004">
    <property type="protein sequence ID" value="GAA5481585.1"/>
    <property type="molecule type" value="Genomic_DNA"/>
</dbReference>
<protein>
    <recommendedName>
        <fullName evidence="2">Thioredoxin domain-containing protein</fullName>
    </recommendedName>
</protein>
<comment type="caution">
    <text evidence="3">The sequence shown here is derived from an EMBL/GenBank/DDBJ whole genome shotgun (WGS) entry which is preliminary data.</text>
</comment>
<reference evidence="3 4" key="1">
    <citation type="submission" date="2024-02" db="EMBL/GenBank/DDBJ databases">
        <title>Haloferula sargassicola NBRC 104335.</title>
        <authorList>
            <person name="Ichikawa N."/>
            <person name="Katano-Makiyama Y."/>
            <person name="Hidaka K."/>
        </authorList>
    </citation>
    <scope>NUCLEOTIDE SEQUENCE [LARGE SCALE GENOMIC DNA]</scope>
    <source>
        <strain evidence="3 4">NBRC 104335</strain>
    </source>
</reference>
<feature type="domain" description="Thioredoxin" evidence="2">
    <location>
        <begin position="159"/>
        <end position="303"/>
    </location>
</feature>
<accession>A0ABP9UK19</accession>
<feature type="chain" id="PRO_5046500118" description="Thioredoxin domain-containing protein" evidence="1">
    <location>
        <begin position="20"/>
        <end position="314"/>
    </location>
</feature>
<proteinExistence type="predicted"/>
<evidence type="ECO:0000256" key="1">
    <source>
        <dbReference type="SAM" id="SignalP"/>
    </source>
</evidence>
<keyword evidence="1" id="KW-0732">Signal</keyword>
<evidence type="ECO:0000313" key="4">
    <source>
        <dbReference type="Proteomes" id="UP001476282"/>
    </source>
</evidence>
<dbReference type="InterPro" id="IPR036249">
    <property type="entry name" value="Thioredoxin-like_sf"/>
</dbReference>
<name>A0ABP9UK19_9BACT</name>
<keyword evidence="4" id="KW-1185">Reference proteome</keyword>
<dbReference type="SUPFAM" id="SSF52833">
    <property type="entry name" value="Thioredoxin-like"/>
    <property type="match status" value="1"/>
</dbReference>
<sequence length="314" mass="34618">MMRAAGIALLLALAPLARAEEPAAGMSLREAVDLMLSERESKQALDKAIDRARQLGASDQSVLEARFLYSVDRREDEMIAGLAPEFQARRDSFKLADSEIFGVREDWLAVVEYAQAIACLEKDDTAGFKQHITEAFWLSPKQGAAFAPHIERLRLQEAMRNLHLDFSISLETLDGGSTTLHEVVGDRKALLIHFFSPWSRECEESLGDFAKLASSLEKAGIAVMSIVGESDEETRTDTLAMLESLGKRPAGPWVLDRKKRPLAPLLRIQSAPTMVLVDLDGSILFNGHPSEDELWSAIQKIVPGFKRPAGAPSH</sequence>
<evidence type="ECO:0000313" key="3">
    <source>
        <dbReference type="EMBL" id="GAA5481585.1"/>
    </source>
</evidence>
<feature type="signal peptide" evidence="1">
    <location>
        <begin position="1"/>
        <end position="19"/>
    </location>
</feature>
<dbReference type="PROSITE" id="PS51352">
    <property type="entry name" value="THIOREDOXIN_2"/>
    <property type="match status" value="1"/>
</dbReference>
<dbReference type="CDD" id="cd02966">
    <property type="entry name" value="TlpA_like_family"/>
    <property type="match status" value="1"/>
</dbReference>
<dbReference type="Proteomes" id="UP001476282">
    <property type="component" value="Unassembled WGS sequence"/>
</dbReference>
<gene>
    <name evidence="3" type="ORF">Hsar01_00794</name>
</gene>
<evidence type="ECO:0000259" key="2">
    <source>
        <dbReference type="PROSITE" id="PS51352"/>
    </source>
</evidence>